<dbReference type="PANTHER" id="PTHR43085">
    <property type="entry name" value="HEXOKINASE FAMILY MEMBER"/>
    <property type="match status" value="1"/>
</dbReference>
<dbReference type="InterPro" id="IPR011611">
    <property type="entry name" value="PfkB_dom"/>
</dbReference>
<keyword evidence="6" id="KW-1185">Reference proteome</keyword>
<evidence type="ECO:0000259" key="4">
    <source>
        <dbReference type="Pfam" id="PF00294"/>
    </source>
</evidence>
<feature type="domain" description="Carbohydrate kinase PfkB" evidence="4">
    <location>
        <begin position="4"/>
        <end position="275"/>
    </location>
</feature>
<comment type="caution">
    <text evidence="5">The sequence shown here is derived from an EMBL/GenBank/DDBJ whole genome shotgun (WGS) entry which is preliminary data.</text>
</comment>
<reference evidence="6" key="1">
    <citation type="journal article" date="2019" name="Int. J. Syst. Evol. Microbiol.">
        <title>The Global Catalogue of Microorganisms (GCM) 10K type strain sequencing project: providing services to taxonomists for standard genome sequencing and annotation.</title>
        <authorList>
            <consortium name="The Broad Institute Genomics Platform"/>
            <consortium name="The Broad Institute Genome Sequencing Center for Infectious Disease"/>
            <person name="Wu L."/>
            <person name="Ma J."/>
        </authorList>
    </citation>
    <scope>NUCLEOTIDE SEQUENCE [LARGE SCALE GENOMIC DNA]</scope>
    <source>
        <strain evidence="6">JCM 17085</strain>
    </source>
</reference>
<name>A0ABP7WQK5_9SPHI</name>
<organism evidence="5 6">
    <name type="scientific">Mucilaginibacter panaciglaebae</name>
    <dbReference type="NCBI Taxonomy" id="502331"/>
    <lineage>
        <taxon>Bacteria</taxon>
        <taxon>Pseudomonadati</taxon>
        <taxon>Bacteroidota</taxon>
        <taxon>Sphingobacteriia</taxon>
        <taxon>Sphingobacteriales</taxon>
        <taxon>Sphingobacteriaceae</taxon>
        <taxon>Mucilaginibacter</taxon>
    </lineage>
</organism>
<dbReference type="SUPFAM" id="SSF53613">
    <property type="entry name" value="Ribokinase-like"/>
    <property type="match status" value="1"/>
</dbReference>
<protein>
    <submittedName>
        <fullName evidence="5">PfkB family carbohydrate kinase</fullName>
    </submittedName>
</protein>
<comment type="similarity">
    <text evidence="1">Belongs to the carbohydrate kinase PfkB family.</text>
</comment>
<dbReference type="Proteomes" id="UP001500841">
    <property type="component" value="Unassembled WGS sequence"/>
</dbReference>
<dbReference type="RefSeq" id="WP_345102611.1">
    <property type="nucleotide sequence ID" value="NZ_BAABCV010000005.1"/>
</dbReference>
<gene>
    <name evidence="5" type="ORF">GCM10022392_15630</name>
</gene>
<dbReference type="InterPro" id="IPR050306">
    <property type="entry name" value="PfkB_Carbo_kinase"/>
</dbReference>
<dbReference type="PANTHER" id="PTHR43085:SF57">
    <property type="entry name" value="CARBOHYDRATE KINASE PFKB DOMAIN-CONTAINING PROTEIN"/>
    <property type="match status" value="1"/>
</dbReference>
<keyword evidence="2" id="KW-0808">Transferase</keyword>
<evidence type="ECO:0000256" key="1">
    <source>
        <dbReference type="ARBA" id="ARBA00010688"/>
    </source>
</evidence>
<evidence type="ECO:0000256" key="3">
    <source>
        <dbReference type="ARBA" id="ARBA00022777"/>
    </source>
</evidence>
<dbReference type="GO" id="GO:0016301">
    <property type="term" value="F:kinase activity"/>
    <property type="evidence" value="ECO:0007669"/>
    <property type="project" value="UniProtKB-KW"/>
</dbReference>
<evidence type="ECO:0000313" key="6">
    <source>
        <dbReference type="Proteomes" id="UP001500841"/>
    </source>
</evidence>
<evidence type="ECO:0000313" key="5">
    <source>
        <dbReference type="EMBL" id="GAA4093938.1"/>
    </source>
</evidence>
<proteinExistence type="inferred from homology"/>
<dbReference type="InterPro" id="IPR029056">
    <property type="entry name" value="Ribokinase-like"/>
</dbReference>
<dbReference type="Gene3D" id="3.40.1190.20">
    <property type="match status" value="1"/>
</dbReference>
<dbReference type="EMBL" id="BAABCV010000005">
    <property type="protein sequence ID" value="GAA4093938.1"/>
    <property type="molecule type" value="Genomic_DNA"/>
</dbReference>
<sequence length="292" mass="32086">MYDICCVGHITSDKIVNTRGTMHMPGGTALYFSCAVNKLDVNYVLVTALAGAEMEYVQYLRDKDIEVRLQPSTHTVVFENIYGENQDERTQNVLQIADAFTMDQLLNVDAGIYHLGPLLAGDFSTDFIQTLSAKGRIALDVQGYLRKVVDQKVYLTDWPEKKEALQYIDILKADVAELAALSGCETVEDGAKFLLDLGVKEAVITNGSLGSVIYNNNNYYRIPAYHPELVVDATGCGDTYMAGYLYKRIKKAADIQQAGEFAAAMAGLKTMSPGPFVGNEDDVLRFMAQSAA</sequence>
<evidence type="ECO:0000256" key="2">
    <source>
        <dbReference type="ARBA" id="ARBA00022679"/>
    </source>
</evidence>
<accession>A0ABP7WQK5</accession>
<keyword evidence="3 5" id="KW-0418">Kinase</keyword>
<dbReference type="Pfam" id="PF00294">
    <property type="entry name" value="PfkB"/>
    <property type="match status" value="1"/>
</dbReference>